<protein>
    <submittedName>
        <fullName evidence="1">Uncharacterized protein</fullName>
    </submittedName>
</protein>
<evidence type="ECO:0000313" key="2">
    <source>
        <dbReference type="Proteomes" id="UP000326779"/>
    </source>
</evidence>
<proteinExistence type="predicted"/>
<reference evidence="1 2" key="1">
    <citation type="submission" date="2019-10" db="EMBL/GenBank/DDBJ databases">
        <title>The completed genome of Lactobacillus harbinensis M1.</title>
        <authorList>
            <person name="Zheng Y."/>
        </authorList>
    </citation>
    <scope>NUCLEOTIDE SEQUENCE [LARGE SCALE GENOMIC DNA]</scope>
    <source>
        <strain evidence="1 2">M1</strain>
    </source>
</reference>
<dbReference type="AlphaFoldDB" id="A0A5P8M0X6"/>
<sequence>MVVKNIEKILRYGAAGAVPRQVDSSNIKRSFSGCSPIRGELVTDFGSPQGLPFLIQELS</sequence>
<gene>
    <name evidence="1" type="ORF">D1010_00865</name>
</gene>
<organism evidence="1 2">
    <name type="scientific">Schleiferilactobacillus harbinensis</name>
    <dbReference type="NCBI Taxonomy" id="304207"/>
    <lineage>
        <taxon>Bacteria</taxon>
        <taxon>Bacillati</taxon>
        <taxon>Bacillota</taxon>
        <taxon>Bacilli</taxon>
        <taxon>Lactobacillales</taxon>
        <taxon>Lactobacillaceae</taxon>
        <taxon>Schleiferilactobacillus</taxon>
    </lineage>
</organism>
<name>A0A5P8M0X6_9LACO</name>
<accession>A0A5P8M0X6</accession>
<dbReference type="EMBL" id="CP045143">
    <property type="protein sequence ID" value="QFR22109.1"/>
    <property type="molecule type" value="Genomic_DNA"/>
</dbReference>
<evidence type="ECO:0000313" key="1">
    <source>
        <dbReference type="EMBL" id="QFR22109.1"/>
    </source>
</evidence>
<dbReference type="KEGG" id="lhb:D1010_00865"/>
<dbReference type="Proteomes" id="UP000326779">
    <property type="component" value="Chromosome"/>
</dbReference>